<accession>A0A2W1JBW1</accession>
<dbReference type="InterPro" id="IPR012296">
    <property type="entry name" value="Nuclease_put_TT1808"/>
</dbReference>
<dbReference type="CDD" id="cd06260">
    <property type="entry name" value="DUF820-like"/>
    <property type="match status" value="1"/>
</dbReference>
<gene>
    <name evidence="2" type="ORF">C1752_06677</name>
</gene>
<dbReference type="EMBL" id="PQWO01000018">
    <property type="protein sequence ID" value="PZD71398.1"/>
    <property type="molecule type" value="Genomic_DNA"/>
</dbReference>
<dbReference type="PANTHER" id="PTHR36558">
    <property type="entry name" value="GLR1098 PROTEIN"/>
    <property type="match status" value="1"/>
</dbReference>
<dbReference type="InterPro" id="IPR011335">
    <property type="entry name" value="Restrct_endonuc-II-like"/>
</dbReference>
<organism evidence="2 3">
    <name type="scientific">Acaryochloris thomasi RCC1774</name>
    <dbReference type="NCBI Taxonomy" id="1764569"/>
    <lineage>
        <taxon>Bacteria</taxon>
        <taxon>Bacillati</taxon>
        <taxon>Cyanobacteriota</taxon>
        <taxon>Cyanophyceae</taxon>
        <taxon>Acaryochloridales</taxon>
        <taxon>Acaryochloridaceae</taxon>
        <taxon>Acaryochloris</taxon>
        <taxon>Acaryochloris thomasi</taxon>
    </lineage>
</organism>
<evidence type="ECO:0000313" key="2">
    <source>
        <dbReference type="EMBL" id="PZD71398.1"/>
    </source>
</evidence>
<sequence length="199" mass="23042">MMAMAAPKTKTYTAEEYLELEITSEVRSEFRDGEIVEMTGGTPAHNEITRMLIFLLTMALRKQPYSIFVTDQRLWLPDCNLYTYPDVMVMPRPPKLQTGRKDTVMNPIFIAEVLSESTQGYDRGDKFSAYRTVATFEEYLLIDQYQPRVEHYARQEANKWLLTVHDRPEARVSLVSVPVELELAELYENLEFGESLDNA</sequence>
<dbReference type="Proteomes" id="UP000248857">
    <property type="component" value="Unassembled WGS sequence"/>
</dbReference>
<proteinExistence type="predicted"/>
<dbReference type="Gene3D" id="3.90.1570.10">
    <property type="entry name" value="tt1808, chain A"/>
    <property type="match status" value="1"/>
</dbReference>
<dbReference type="SUPFAM" id="SSF52980">
    <property type="entry name" value="Restriction endonuclease-like"/>
    <property type="match status" value="1"/>
</dbReference>
<dbReference type="AlphaFoldDB" id="A0A2W1JBW1"/>
<name>A0A2W1JBW1_9CYAN</name>
<comment type="caution">
    <text evidence="2">The sequence shown here is derived from an EMBL/GenBank/DDBJ whole genome shotgun (WGS) entry which is preliminary data.</text>
</comment>
<dbReference type="PANTHER" id="PTHR36558:SF1">
    <property type="entry name" value="RESTRICTION ENDONUCLEASE DOMAIN-CONTAINING PROTEIN-RELATED"/>
    <property type="match status" value="1"/>
</dbReference>
<keyword evidence="3" id="KW-1185">Reference proteome</keyword>
<dbReference type="InterPro" id="IPR008538">
    <property type="entry name" value="Uma2"/>
</dbReference>
<protein>
    <recommendedName>
        <fullName evidence="1">Putative restriction endonuclease domain-containing protein</fullName>
    </recommendedName>
</protein>
<evidence type="ECO:0000313" key="3">
    <source>
        <dbReference type="Proteomes" id="UP000248857"/>
    </source>
</evidence>
<reference evidence="2 3" key="1">
    <citation type="journal article" date="2018" name="Sci. Rep.">
        <title>A novel species of the marine cyanobacterium Acaryochloris with a unique pigment content and lifestyle.</title>
        <authorList>
            <person name="Partensky F."/>
            <person name="Six C."/>
            <person name="Ratin M."/>
            <person name="Garczarek L."/>
            <person name="Vaulot D."/>
            <person name="Probert I."/>
            <person name="Calteau A."/>
            <person name="Gourvil P."/>
            <person name="Marie D."/>
            <person name="Grebert T."/>
            <person name="Bouchier C."/>
            <person name="Le Panse S."/>
            <person name="Gachenot M."/>
            <person name="Rodriguez F."/>
            <person name="Garrido J.L."/>
        </authorList>
    </citation>
    <scope>NUCLEOTIDE SEQUENCE [LARGE SCALE GENOMIC DNA]</scope>
    <source>
        <strain evidence="2 3">RCC1774</strain>
    </source>
</reference>
<feature type="domain" description="Putative restriction endonuclease" evidence="1">
    <location>
        <begin position="15"/>
        <end position="183"/>
    </location>
</feature>
<dbReference type="Pfam" id="PF05685">
    <property type="entry name" value="Uma2"/>
    <property type="match status" value="1"/>
</dbReference>
<evidence type="ECO:0000259" key="1">
    <source>
        <dbReference type="Pfam" id="PF05685"/>
    </source>
</evidence>